<protein>
    <recommendedName>
        <fullName evidence="11">Protein arginine N-methyltransferase</fullName>
    </recommendedName>
</protein>
<feature type="compositionally biased region" description="Polar residues" evidence="5">
    <location>
        <begin position="682"/>
        <end position="711"/>
    </location>
</feature>
<dbReference type="InterPro" id="IPR029063">
    <property type="entry name" value="SAM-dependent_MTases_sf"/>
</dbReference>
<feature type="compositionally biased region" description="Polar residues" evidence="5">
    <location>
        <begin position="1"/>
        <end position="21"/>
    </location>
</feature>
<dbReference type="Gene3D" id="3.40.50.150">
    <property type="entry name" value="Vaccinia Virus protein VP39"/>
    <property type="match status" value="1"/>
</dbReference>
<feature type="region of interest" description="Disordered" evidence="5">
    <location>
        <begin position="1"/>
        <end position="22"/>
    </location>
</feature>
<dbReference type="FunFam" id="3.40.50.150:FF:000149">
    <property type="entry name" value="Protein arginine N-methyltransferase"/>
    <property type="match status" value="1"/>
</dbReference>
<dbReference type="FunFam" id="2.70.160.11:FF:000020">
    <property type="entry name" value="Protein arginine N-methyltransferase"/>
    <property type="match status" value="1"/>
</dbReference>
<dbReference type="GO" id="GO:0005634">
    <property type="term" value="C:nucleus"/>
    <property type="evidence" value="ECO:0000318"/>
    <property type="project" value="GO_Central"/>
</dbReference>
<keyword evidence="10" id="KW-1185">Reference proteome</keyword>
<sequence>MPSSSMAAVEATLQTNGSESTARPALSVALHVPTSAVDQVSWAQAAPLSGNPNRRSHIQQNVQALPTLPEASHANALNTATGPAPVALGLTADFDATTAAALNGLSPAQKTLALSRSQGYDLIVLELTNERWKERWERLCLANPNDVPSASGSSAAVPPSDSKNGHGLTASNTAGSTASASSQASHTSAASSAALLRAEDDWAWETWEQIRQLCSYNTRLQVALDLGSPLPSPSILARWMAEPVSMLWVPSASYLANAKGFPVLSKASQAFFRSMFKKNPTIVLSGVQSPPPAHSRGGPLAYLQYVRHLEKATPPDGAVDSFARGYTDWLQAPLQPLMDNLEGTTYEVFERDPVKYALYEEAVYKALLDRPVTANTLIWVCGAGRGPLVDRCLNAADRAGRAVRLVALEKNPNALVTLQERQALEWGDQVKVQYGDMRKYPVPSSMAERPDIVVSELLGSFGDNELSPECLDGAMRFLKPNGISIPSSYTAFLSPLSSFKLHTEVLNGSNAALSSAVQKASETPYVVLFRNVTLLAARGGRLNWEQVQESWMFEHRPSQMTPLVYDEQGLPASNGHNIRTAKHTFHIPQAGTCHGLAGYFEAHLYDNVTLSIHPDPVRGSKDMLSWFPIYFPFREPMYLPANSELEVHMWRLTSNDRVWYEWSAEAFLPLSIGTLETAARTQQQRPVSLDASSSVGSNGTAAEQHNFSNAPHTPRIPSVSLPHQALDSTHAGLQASALPQTPITRVKIGMTRLHNPGGRSSWIGL</sequence>
<dbReference type="Pfam" id="PF17286">
    <property type="entry name" value="PRMT5_C"/>
    <property type="match status" value="1"/>
</dbReference>
<feature type="region of interest" description="Disordered" evidence="5">
    <location>
        <begin position="682"/>
        <end position="720"/>
    </location>
</feature>
<dbReference type="PANTHER" id="PTHR10738:SF0">
    <property type="entry name" value="PROTEIN ARGININE N-METHYLTRANSFERASE 5"/>
    <property type="match status" value="1"/>
</dbReference>
<dbReference type="InterPro" id="IPR025799">
    <property type="entry name" value="Arg_MeTrfase"/>
</dbReference>
<dbReference type="RefSeq" id="XP_011387515.1">
    <property type="nucleotide sequence ID" value="XM_011389213.1"/>
</dbReference>
<evidence type="ECO:0000259" key="8">
    <source>
        <dbReference type="Pfam" id="PF17286"/>
    </source>
</evidence>
<dbReference type="GeneID" id="23568145"/>
<evidence type="ECO:0000313" key="9">
    <source>
        <dbReference type="EMBL" id="KIS71119.1"/>
    </source>
</evidence>
<evidence type="ECO:0000256" key="3">
    <source>
        <dbReference type="ARBA" id="ARBA00022691"/>
    </source>
</evidence>
<keyword evidence="1 4" id="KW-0489">Methyltransferase</keyword>
<dbReference type="SUPFAM" id="SSF53335">
    <property type="entry name" value="S-adenosyl-L-methionine-dependent methyltransferases"/>
    <property type="match status" value="1"/>
</dbReference>
<keyword evidence="2 4" id="KW-0808">Transferase</keyword>
<organism evidence="9 10">
    <name type="scientific">Mycosarcoma maydis</name>
    <name type="common">Corn smut fungus</name>
    <name type="synonym">Ustilago maydis</name>
    <dbReference type="NCBI Taxonomy" id="5270"/>
    <lineage>
        <taxon>Eukaryota</taxon>
        <taxon>Fungi</taxon>
        <taxon>Dikarya</taxon>
        <taxon>Basidiomycota</taxon>
        <taxon>Ustilaginomycotina</taxon>
        <taxon>Ustilaginomycetes</taxon>
        <taxon>Ustilaginales</taxon>
        <taxon>Ustilaginaceae</taxon>
        <taxon>Mycosarcoma</taxon>
    </lineage>
</organism>
<dbReference type="AlphaFoldDB" id="A0A0D1E572"/>
<feature type="domain" description="PRMT5 TIM barrel" evidence="7">
    <location>
        <begin position="188"/>
        <end position="311"/>
    </location>
</feature>
<dbReference type="Proteomes" id="UP000000561">
    <property type="component" value="Chromosome 2"/>
</dbReference>
<feature type="domain" description="PRMT5 oligomerisation" evidence="8">
    <location>
        <begin position="488"/>
        <end position="763"/>
    </location>
</feature>
<evidence type="ECO:0000259" key="7">
    <source>
        <dbReference type="Pfam" id="PF17285"/>
    </source>
</evidence>
<dbReference type="Gene3D" id="3.20.20.150">
    <property type="entry name" value="Divalent-metal-dependent TIM barrel enzymes"/>
    <property type="match status" value="1"/>
</dbReference>
<dbReference type="GO" id="GO:0005829">
    <property type="term" value="C:cytosol"/>
    <property type="evidence" value="ECO:0000318"/>
    <property type="project" value="GO_Central"/>
</dbReference>
<evidence type="ECO:0000256" key="5">
    <source>
        <dbReference type="SAM" id="MobiDB-lite"/>
    </source>
</evidence>
<evidence type="ECO:0000259" key="6">
    <source>
        <dbReference type="Pfam" id="PF05185"/>
    </source>
</evidence>
<gene>
    <name evidence="9" type="ORF">UMAG_15057</name>
</gene>
<dbReference type="FunCoup" id="A0A0D1E572">
    <property type="interactions" value="696"/>
</dbReference>
<feature type="compositionally biased region" description="Low complexity" evidence="5">
    <location>
        <begin position="169"/>
        <end position="183"/>
    </location>
</feature>
<feature type="compositionally biased region" description="Low complexity" evidence="5">
    <location>
        <begin position="146"/>
        <end position="162"/>
    </location>
</feature>
<reference evidence="9 10" key="1">
    <citation type="journal article" date="2006" name="Nature">
        <title>Insights from the genome of the biotrophic fungal plant pathogen Ustilago maydis.</title>
        <authorList>
            <person name="Kamper J."/>
            <person name="Kahmann R."/>
            <person name="Bolker M."/>
            <person name="Ma L.J."/>
            <person name="Brefort T."/>
            <person name="Saville B.J."/>
            <person name="Banuett F."/>
            <person name="Kronstad J.W."/>
            <person name="Gold S.E."/>
            <person name="Muller O."/>
            <person name="Perlin M.H."/>
            <person name="Wosten H.A."/>
            <person name="de Vries R."/>
            <person name="Ruiz-Herrera J."/>
            <person name="Reynaga-Pena C.G."/>
            <person name="Snetselaar K."/>
            <person name="McCann M."/>
            <person name="Perez-Martin J."/>
            <person name="Feldbrugge M."/>
            <person name="Basse C.W."/>
            <person name="Steinberg G."/>
            <person name="Ibeas J.I."/>
            <person name="Holloman W."/>
            <person name="Guzman P."/>
            <person name="Farman M."/>
            <person name="Stajich J.E."/>
            <person name="Sentandreu R."/>
            <person name="Gonzalez-Prieto J.M."/>
            <person name="Kennell J.C."/>
            <person name="Molina L."/>
            <person name="Schirawski J."/>
            <person name="Mendoza-Mendoza A."/>
            <person name="Greilinger D."/>
            <person name="Munch K."/>
            <person name="Rossel N."/>
            <person name="Scherer M."/>
            <person name="Vranes M."/>
            <person name="Ladendorf O."/>
            <person name="Vincon V."/>
            <person name="Fuchs U."/>
            <person name="Sandrock B."/>
            <person name="Meng S."/>
            <person name="Ho E.C."/>
            <person name="Cahill M.J."/>
            <person name="Boyce K.J."/>
            <person name="Klose J."/>
            <person name="Klosterman S.J."/>
            <person name="Deelstra H.J."/>
            <person name="Ortiz-Castellanos L."/>
            <person name="Li W."/>
            <person name="Sanchez-Alonso P."/>
            <person name="Schreier P.H."/>
            <person name="Hauser-Hahn I."/>
            <person name="Vaupel M."/>
            <person name="Koopmann E."/>
            <person name="Friedrich G."/>
            <person name="Voss H."/>
            <person name="Schluter T."/>
            <person name="Margolis J."/>
            <person name="Platt D."/>
            <person name="Swimmer C."/>
            <person name="Gnirke A."/>
            <person name="Chen F."/>
            <person name="Vysotskaia V."/>
            <person name="Mannhaupt G."/>
            <person name="Guldener U."/>
            <person name="Munsterkotter M."/>
            <person name="Haase D."/>
            <person name="Oesterheld M."/>
            <person name="Mewes H.W."/>
            <person name="Mauceli E.W."/>
            <person name="DeCaprio D."/>
            <person name="Wade C.M."/>
            <person name="Butler J."/>
            <person name="Young S."/>
            <person name="Jaffe D.B."/>
            <person name="Calvo S."/>
            <person name="Nusbaum C."/>
            <person name="Galagan J."/>
            <person name="Birren B.W."/>
        </authorList>
    </citation>
    <scope>NUCLEOTIDE SEQUENCE [LARGE SCALE GENOMIC DNA]</scope>
    <source>
        <strain evidence="10">DSM 14603 / FGSC 9021 / UM521</strain>
    </source>
</reference>
<keyword evidence="3 4" id="KW-0949">S-adenosyl-L-methionine</keyword>
<dbReference type="InParanoid" id="A0A0D1E572"/>
<dbReference type="Pfam" id="PF17285">
    <property type="entry name" value="PRMT5_TIM"/>
    <property type="match status" value="1"/>
</dbReference>
<dbReference type="GO" id="GO:0016274">
    <property type="term" value="F:protein-arginine N-methyltransferase activity"/>
    <property type="evidence" value="ECO:0007669"/>
    <property type="project" value="InterPro"/>
</dbReference>
<dbReference type="PROSITE" id="PS51678">
    <property type="entry name" value="SAM_MT_PRMT"/>
    <property type="match status" value="1"/>
</dbReference>
<evidence type="ECO:0000256" key="2">
    <source>
        <dbReference type="ARBA" id="ARBA00022679"/>
    </source>
</evidence>
<dbReference type="InterPro" id="IPR035248">
    <property type="entry name" value="PRMT5_C"/>
</dbReference>
<dbReference type="VEuPathDB" id="FungiDB:UMAG_15057"/>
<accession>A0A0D1E572</accession>
<dbReference type="Gene3D" id="2.70.160.11">
    <property type="entry name" value="Hnrnp arginine n-methyltransferase1"/>
    <property type="match status" value="1"/>
</dbReference>
<name>A0A0D1E572_MYCMD</name>
<dbReference type="GO" id="GO:0032259">
    <property type="term" value="P:methylation"/>
    <property type="evidence" value="ECO:0007669"/>
    <property type="project" value="UniProtKB-KW"/>
</dbReference>
<dbReference type="STRING" id="237631.A0A0D1E572"/>
<evidence type="ECO:0000256" key="4">
    <source>
        <dbReference type="PROSITE-ProRule" id="PRU01015"/>
    </source>
</evidence>
<dbReference type="PANTHER" id="PTHR10738">
    <property type="entry name" value="PROTEIN ARGININE N-METHYLTRANSFERASE 5"/>
    <property type="match status" value="1"/>
</dbReference>
<dbReference type="EMBL" id="CM003141">
    <property type="protein sequence ID" value="KIS71119.1"/>
    <property type="molecule type" value="Genomic_DNA"/>
</dbReference>
<feature type="region of interest" description="Disordered" evidence="5">
    <location>
        <begin position="144"/>
        <end position="183"/>
    </location>
</feature>
<dbReference type="InterPro" id="IPR035247">
    <property type="entry name" value="PRMT5_TIM"/>
</dbReference>
<proteinExistence type="predicted"/>
<dbReference type="KEGG" id="uma:UMAG_15057"/>
<dbReference type="InterPro" id="IPR035075">
    <property type="entry name" value="PRMT5"/>
</dbReference>
<evidence type="ECO:0000256" key="1">
    <source>
        <dbReference type="ARBA" id="ARBA00022603"/>
    </source>
</evidence>
<dbReference type="Pfam" id="PF05185">
    <property type="entry name" value="PRMT5"/>
    <property type="match status" value="1"/>
</dbReference>
<dbReference type="SMR" id="A0A0D1E572"/>
<feature type="domain" description="PRMT5 arginine-N-methyltransferase" evidence="6">
    <location>
        <begin position="321"/>
        <end position="485"/>
    </location>
</feature>
<evidence type="ECO:0008006" key="11">
    <source>
        <dbReference type="Google" id="ProtNLM"/>
    </source>
</evidence>
<dbReference type="OrthoDB" id="1368803at2759"/>
<dbReference type="GO" id="GO:0006355">
    <property type="term" value="P:regulation of DNA-templated transcription"/>
    <property type="evidence" value="ECO:0000318"/>
    <property type="project" value="GO_Central"/>
</dbReference>
<evidence type="ECO:0000313" key="10">
    <source>
        <dbReference type="Proteomes" id="UP000000561"/>
    </source>
</evidence>